<sequence>MYYQNLLQVGLFLKLVYILASPTSSPDDSQSSSSVGSSSRPSITLQANSQSTPESPIDSSIRADDRHGVSNTFDIALHDPSVTFSTAGEKIQVSCPAALAWNQRYAVNSTEPIDPDEAEERWIVSYLQAHPDQTLWELFTHTLYDDVHKWVTGSNPVESGADWVVHFVADVVQNFILMMWAAFKWVVKFPFHPRKEWKQVEGFGLELWDGSKLAGSLFLDNSIDGLKTIVGGLMLHLLLHTAEFTAESILLVGAGFMVIHGLIHAMQAVAGTLPPIIGNSVMSVLIFIHILDDPLLILTPILTNTAQSVQAIGHADSSIGETEGDGGFTSDDGSSSITLPGNYTLPAASTCALNFPDPGAPPLKYGNLCHASNSTDVRLIVFGTRKTSIQMTREERLDAYRHVRKFWCCYGQGAEVKLPEGVLDDIPGRQIWEGKSYWRSIDDCGELPGSQKPSPVPSRLTLGL</sequence>
<dbReference type="Proteomes" id="UP000886653">
    <property type="component" value="Unassembled WGS sequence"/>
</dbReference>
<feature type="region of interest" description="Disordered" evidence="1">
    <location>
        <begin position="23"/>
        <end position="65"/>
    </location>
</feature>
<gene>
    <name evidence="3" type="ORF">CROQUDRAFT_664994</name>
</gene>
<evidence type="ECO:0000313" key="3">
    <source>
        <dbReference type="EMBL" id="KAG0140577.1"/>
    </source>
</evidence>
<evidence type="ECO:0000256" key="1">
    <source>
        <dbReference type="SAM" id="MobiDB-lite"/>
    </source>
</evidence>
<keyword evidence="4" id="KW-1185">Reference proteome</keyword>
<comment type="caution">
    <text evidence="3">The sequence shown here is derived from an EMBL/GenBank/DDBJ whole genome shotgun (WGS) entry which is preliminary data.</text>
</comment>
<evidence type="ECO:0000256" key="2">
    <source>
        <dbReference type="SAM" id="SignalP"/>
    </source>
</evidence>
<dbReference type="AlphaFoldDB" id="A0A9P6N7S6"/>
<reference evidence="3" key="1">
    <citation type="submission" date="2013-11" db="EMBL/GenBank/DDBJ databases">
        <title>Genome sequence of the fusiform rust pathogen reveals effectors for host alternation and coevolution with pine.</title>
        <authorList>
            <consortium name="DOE Joint Genome Institute"/>
            <person name="Smith K."/>
            <person name="Pendleton A."/>
            <person name="Kubisiak T."/>
            <person name="Anderson C."/>
            <person name="Salamov A."/>
            <person name="Aerts A."/>
            <person name="Riley R."/>
            <person name="Clum A."/>
            <person name="Lindquist E."/>
            <person name="Ence D."/>
            <person name="Campbell M."/>
            <person name="Kronenberg Z."/>
            <person name="Feau N."/>
            <person name="Dhillon B."/>
            <person name="Hamelin R."/>
            <person name="Burleigh J."/>
            <person name="Smith J."/>
            <person name="Yandell M."/>
            <person name="Nelson C."/>
            <person name="Grigoriev I."/>
            <person name="Davis J."/>
        </authorList>
    </citation>
    <scope>NUCLEOTIDE SEQUENCE</scope>
    <source>
        <strain evidence="3">G11</strain>
    </source>
</reference>
<keyword evidence="2" id="KW-0732">Signal</keyword>
<dbReference type="OrthoDB" id="2500664at2759"/>
<accession>A0A9P6N7S6</accession>
<evidence type="ECO:0000313" key="4">
    <source>
        <dbReference type="Proteomes" id="UP000886653"/>
    </source>
</evidence>
<feature type="compositionally biased region" description="Low complexity" evidence="1">
    <location>
        <begin position="23"/>
        <end position="42"/>
    </location>
</feature>
<feature type="signal peptide" evidence="2">
    <location>
        <begin position="1"/>
        <end position="20"/>
    </location>
</feature>
<protein>
    <submittedName>
        <fullName evidence="3">Uncharacterized protein</fullName>
    </submittedName>
</protein>
<organism evidence="3 4">
    <name type="scientific">Cronartium quercuum f. sp. fusiforme G11</name>
    <dbReference type="NCBI Taxonomy" id="708437"/>
    <lineage>
        <taxon>Eukaryota</taxon>
        <taxon>Fungi</taxon>
        <taxon>Dikarya</taxon>
        <taxon>Basidiomycota</taxon>
        <taxon>Pucciniomycotina</taxon>
        <taxon>Pucciniomycetes</taxon>
        <taxon>Pucciniales</taxon>
        <taxon>Coleosporiaceae</taxon>
        <taxon>Cronartium</taxon>
    </lineage>
</organism>
<name>A0A9P6N7S6_9BASI</name>
<feature type="compositionally biased region" description="Polar residues" evidence="1">
    <location>
        <begin position="43"/>
        <end position="58"/>
    </location>
</feature>
<feature type="chain" id="PRO_5040199981" evidence="2">
    <location>
        <begin position="21"/>
        <end position="464"/>
    </location>
</feature>
<proteinExistence type="predicted"/>
<dbReference type="EMBL" id="MU167433">
    <property type="protein sequence ID" value="KAG0140577.1"/>
    <property type="molecule type" value="Genomic_DNA"/>
</dbReference>